<accession>A0A8S5QY64</accession>
<dbReference type="EMBL" id="BK015765">
    <property type="protein sequence ID" value="DAE24032.1"/>
    <property type="molecule type" value="Genomic_DNA"/>
</dbReference>
<name>A0A8S5QY64_9CAUD</name>
<protein>
    <submittedName>
        <fullName evidence="1">N-deoxyribosyltransferase</fullName>
    </submittedName>
</protein>
<evidence type="ECO:0000313" key="1">
    <source>
        <dbReference type="EMBL" id="DAE24032.1"/>
    </source>
</evidence>
<organism evidence="1">
    <name type="scientific">Siphoviridae sp. ctoiA13</name>
    <dbReference type="NCBI Taxonomy" id="2826462"/>
    <lineage>
        <taxon>Viruses</taxon>
        <taxon>Duplodnaviria</taxon>
        <taxon>Heunggongvirae</taxon>
        <taxon>Uroviricota</taxon>
        <taxon>Caudoviricetes</taxon>
    </lineage>
</organism>
<proteinExistence type="predicted"/>
<reference evidence="1" key="1">
    <citation type="journal article" date="2021" name="Proc. Natl. Acad. Sci. U.S.A.">
        <title>A Catalog of Tens of Thousands of Viruses from Human Metagenomes Reveals Hidden Associations with Chronic Diseases.</title>
        <authorList>
            <person name="Tisza M.J."/>
            <person name="Buck C.B."/>
        </authorList>
    </citation>
    <scope>NUCLEOTIDE SEQUENCE</scope>
    <source>
        <strain evidence="1">CtoiA13</strain>
    </source>
</reference>
<sequence length="101" mass="11805">MKKIYISQAMRGRKDSVIREERLEVIDLLKQKYDDVEILDSLIDDYPPSYIKKESLWYLAKSLEILAEADATYFIDGWSGCRGCEIEHLACEEYGIEIIHD</sequence>